<feature type="transmembrane region" description="Helical" evidence="1">
    <location>
        <begin position="307"/>
        <end position="332"/>
    </location>
</feature>
<protein>
    <recommendedName>
        <fullName evidence="2">Nose resistant-to-fluoxetine protein N-terminal domain-containing protein</fullName>
    </recommendedName>
</protein>
<dbReference type="InterPro" id="IPR006621">
    <property type="entry name" value="Nose-resist-to-fluoxetine_N"/>
</dbReference>
<keyword evidence="4" id="KW-1185">Reference proteome</keyword>
<dbReference type="Pfam" id="PF20146">
    <property type="entry name" value="NRF"/>
    <property type="match status" value="1"/>
</dbReference>
<feature type="transmembrane region" description="Helical" evidence="1">
    <location>
        <begin position="465"/>
        <end position="486"/>
    </location>
</feature>
<evidence type="ECO:0000313" key="4">
    <source>
        <dbReference type="Proteomes" id="UP000324832"/>
    </source>
</evidence>
<gene>
    <name evidence="3" type="ORF">LSINAPIS_LOCUS7073</name>
</gene>
<dbReference type="EMBL" id="FZQP02002271">
    <property type="protein sequence ID" value="VVC95344.1"/>
    <property type="molecule type" value="Genomic_DNA"/>
</dbReference>
<reference evidence="3 4" key="1">
    <citation type="submission" date="2017-07" db="EMBL/GenBank/DDBJ databases">
        <authorList>
            <person name="Talla V."/>
            <person name="Backstrom N."/>
        </authorList>
    </citation>
    <scope>NUCLEOTIDE SEQUENCE [LARGE SCALE GENOMIC DNA]</scope>
</reference>
<dbReference type="AlphaFoldDB" id="A0A5E4QAR4"/>
<feature type="transmembrane region" description="Helical" evidence="1">
    <location>
        <begin position="352"/>
        <end position="372"/>
    </location>
</feature>
<feature type="transmembrane region" description="Helical" evidence="1">
    <location>
        <begin position="229"/>
        <end position="251"/>
    </location>
</feature>
<evidence type="ECO:0000313" key="3">
    <source>
        <dbReference type="EMBL" id="VVC95344.1"/>
    </source>
</evidence>
<dbReference type="PANTHER" id="PTHR11161:SF71">
    <property type="entry name" value="NOSE RESISTANT-TO-FLUOXETINE PROTEIN N-TERMINAL DOMAIN-CONTAINING PROTEIN"/>
    <property type="match status" value="1"/>
</dbReference>
<feature type="domain" description="Nose resistant-to-fluoxetine protein N-terminal" evidence="2">
    <location>
        <begin position="65"/>
        <end position="214"/>
    </location>
</feature>
<evidence type="ECO:0000259" key="2">
    <source>
        <dbReference type="SMART" id="SM00703"/>
    </source>
</evidence>
<dbReference type="Proteomes" id="UP000324832">
    <property type="component" value="Unassembled WGS sequence"/>
</dbReference>
<name>A0A5E4QAR4_9NEOP</name>
<keyword evidence="1" id="KW-1133">Transmembrane helix</keyword>
<feature type="transmembrane region" description="Helical" evidence="1">
    <location>
        <begin position="437"/>
        <end position="453"/>
    </location>
</feature>
<dbReference type="PANTHER" id="PTHR11161">
    <property type="entry name" value="O-ACYLTRANSFERASE"/>
    <property type="match status" value="1"/>
</dbReference>
<accession>A0A5E4QAR4</accession>
<organism evidence="3 4">
    <name type="scientific">Leptidea sinapis</name>
    <dbReference type="NCBI Taxonomy" id="189913"/>
    <lineage>
        <taxon>Eukaryota</taxon>
        <taxon>Metazoa</taxon>
        <taxon>Ecdysozoa</taxon>
        <taxon>Arthropoda</taxon>
        <taxon>Hexapoda</taxon>
        <taxon>Insecta</taxon>
        <taxon>Pterygota</taxon>
        <taxon>Neoptera</taxon>
        <taxon>Endopterygota</taxon>
        <taxon>Lepidoptera</taxon>
        <taxon>Glossata</taxon>
        <taxon>Ditrysia</taxon>
        <taxon>Papilionoidea</taxon>
        <taxon>Pieridae</taxon>
        <taxon>Dismorphiinae</taxon>
        <taxon>Leptidea</taxon>
    </lineage>
</organism>
<feature type="non-terminal residue" evidence="3">
    <location>
        <position position="565"/>
    </location>
</feature>
<dbReference type="InterPro" id="IPR052728">
    <property type="entry name" value="O2_lipid_transport_reg"/>
</dbReference>
<proteinExistence type="predicted"/>
<feature type="transmembrane region" description="Helical" evidence="1">
    <location>
        <begin position="506"/>
        <end position="531"/>
    </location>
</feature>
<evidence type="ECO:0000256" key="1">
    <source>
        <dbReference type="SAM" id="Phobius"/>
    </source>
</evidence>
<dbReference type="SMART" id="SM00703">
    <property type="entry name" value="NRF"/>
    <property type="match status" value="1"/>
</dbReference>
<keyword evidence="1" id="KW-0472">Membrane</keyword>
<keyword evidence="1" id="KW-0812">Transmembrane</keyword>
<feature type="non-terminal residue" evidence="3">
    <location>
        <position position="1"/>
    </location>
</feature>
<sequence length="565" mass="64326">VLLINKHEDSSSALAQNDPVNTFENKLNAHDTSGLETTFNFNGSNILYLNDVLLALNNQNWTEEEKPCFDKTVWWLRELKNFTLWAVWDWDAISSEPQGLLFGSRFHLGNYNECMNAPWRTDRPELRTQYCLADISLHRTGDPLKNGISDPYDPYQSALNLIEHVSIFRRPLNQLTWGVCVPAVCHRNSVVRLMGILLAHSHLGAAGLRADVTVPDECQKAGVDTEYDILFYTFILVCSCLIVINIICTVLNRPASSLRGPLTNAFDLRGNARDVLKVKKSGLETLYGIRFLTMSLIVIAHQKVTSLFGLLLIHADLLVDTFFLVSGLLTAFTVTKINVRLNIILSLFLKRYLRLVVAYALVIYYVSAVYPYTGSGPLWHRAVAQDTVQCRKNWWLSLLMLGNYVDTDNMMFTYDFMTNFRGPRQFQITYIKSHTRYAAYLIGFFTGCIIEKYSKDTVKRISQKWAIIGSCVGFTTMMVTQLTGSMVLWREFTAIESALYAAFNRPIWACGAALFTLSCVFGNVPLVNSFLRWYPWVPLSRLSYGVYLVHSVIILRDVSFQYNIL</sequence>